<evidence type="ECO:0000256" key="1">
    <source>
        <dbReference type="SAM" id="MobiDB-lite"/>
    </source>
</evidence>
<organism evidence="2">
    <name type="scientific">Phytophthora nicotianae</name>
    <name type="common">Potato buckeye rot agent</name>
    <name type="synonym">Phytophthora parasitica</name>
    <dbReference type="NCBI Taxonomy" id="4792"/>
    <lineage>
        <taxon>Eukaryota</taxon>
        <taxon>Sar</taxon>
        <taxon>Stramenopiles</taxon>
        <taxon>Oomycota</taxon>
        <taxon>Peronosporomycetes</taxon>
        <taxon>Peronosporales</taxon>
        <taxon>Peronosporaceae</taxon>
        <taxon>Phytophthora</taxon>
    </lineage>
</organism>
<dbReference type="Proteomes" id="UP000054532">
    <property type="component" value="Unassembled WGS sequence"/>
</dbReference>
<sequence>MGTKYARMETEGQPNGGWSVDVTTMTSRQPTLEALSGVFLTPYRKPASLSPSH</sequence>
<feature type="region of interest" description="Disordered" evidence="1">
    <location>
        <begin position="1"/>
        <end position="22"/>
    </location>
</feature>
<reference evidence="2" key="1">
    <citation type="submission" date="2013-11" db="EMBL/GenBank/DDBJ databases">
        <title>The Genome Sequence of Phytophthora parasitica IAC_01/95.</title>
        <authorList>
            <consortium name="The Broad Institute Genomics Platform"/>
            <person name="Russ C."/>
            <person name="Tyler B."/>
            <person name="Panabieres F."/>
            <person name="Shan W."/>
            <person name="Tripathy S."/>
            <person name="Grunwald N."/>
            <person name="Machado M."/>
            <person name="Johnson C.S."/>
            <person name="Arredondo F."/>
            <person name="Hong C."/>
            <person name="Coffey M."/>
            <person name="Young S.K."/>
            <person name="Zeng Q."/>
            <person name="Gargeya S."/>
            <person name="Fitzgerald M."/>
            <person name="Abouelleil A."/>
            <person name="Alvarado L."/>
            <person name="Chapman S.B."/>
            <person name="Gainer-Dewar J."/>
            <person name="Goldberg J."/>
            <person name="Griggs A."/>
            <person name="Gujja S."/>
            <person name="Hansen M."/>
            <person name="Howarth C."/>
            <person name="Imamovic A."/>
            <person name="Ireland A."/>
            <person name="Larimer J."/>
            <person name="McCowan C."/>
            <person name="Murphy C."/>
            <person name="Pearson M."/>
            <person name="Poon T.W."/>
            <person name="Priest M."/>
            <person name="Roberts A."/>
            <person name="Saif S."/>
            <person name="Shea T."/>
            <person name="Sykes S."/>
            <person name="Wortman J."/>
            <person name="Nusbaum C."/>
            <person name="Birren B."/>
        </authorList>
    </citation>
    <scope>NUCLEOTIDE SEQUENCE [LARGE SCALE GENOMIC DNA]</scope>
    <source>
        <strain evidence="2">IAC_01/95</strain>
    </source>
</reference>
<accession>W2M6U1</accession>
<name>W2M6U1_PHYNI</name>
<protein>
    <submittedName>
        <fullName evidence="2">Uncharacterized protein</fullName>
    </submittedName>
</protein>
<evidence type="ECO:0000313" key="2">
    <source>
        <dbReference type="EMBL" id="ETM32101.1"/>
    </source>
</evidence>
<feature type="compositionally biased region" description="Basic and acidic residues" evidence="1">
    <location>
        <begin position="1"/>
        <end position="10"/>
    </location>
</feature>
<proteinExistence type="predicted"/>
<gene>
    <name evidence="2" type="ORF">L914_20433</name>
</gene>
<dbReference type="AlphaFoldDB" id="W2M6U1"/>
<dbReference type="EMBL" id="KI696399">
    <property type="protein sequence ID" value="ETM32101.1"/>
    <property type="molecule type" value="Genomic_DNA"/>
</dbReference>